<evidence type="ECO:0000256" key="3">
    <source>
        <dbReference type="ARBA" id="ARBA00022618"/>
    </source>
</evidence>
<dbReference type="Gene3D" id="1.10.443.10">
    <property type="entry name" value="Intergrase catalytic core"/>
    <property type="match status" value="1"/>
</dbReference>
<dbReference type="InterPro" id="IPR002104">
    <property type="entry name" value="Integrase_catalytic"/>
</dbReference>
<keyword evidence="5" id="KW-0229">DNA integration</keyword>
<reference evidence="12 13" key="1">
    <citation type="submission" date="2018-05" db="EMBL/GenBank/DDBJ databases">
        <title>A metagenomic window into the 2 km-deep terrestrial subsurface aquifer revealed taxonomically and functionally diverse microbial community comprising novel uncultured bacterial lineages.</title>
        <authorList>
            <person name="Kadnikov V.V."/>
            <person name="Mardanov A.V."/>
            <person name="Beletsky A.V."/>
            <person name="Banks D."/>
            <person name="Pimenov N.V."/>
            <person name="Frank Y.A."/>
            <person name="Karnachuk O.V."/>
            <person name="Ravin N.V."/>
        </authorList>
    </citation>
    <scope>NUCLEOTIDE SEQUENCE [LARGE SCALE GENOMIC DNA]</scope>
    <source>
        <strain evidence="12">BY</strain>
    </source>
</reference>
<dbReference type="InterPro" id="IPR013762">
    <property type="entry name" value="Integrase-like_cat_sf"/>
</dbReference>
<dbReference type="SUPFAM" id="SSF56349">
    <property type="entry name" value="DNA breaking-rejoining enzymes"/>
    <property type="match status" value="1"/>
</dbReference>
<dbReference type="InterPro" id="IPR010998">
    <property type="entry name" value="Integrase_recombinase_N"/>
</dbReference>
<evidence type="ECO:0000256" key="9">
    <source>
        <dbReference type="PROSITE-ProRule" id="PRU01248"/>
    </source>
</evidence>
<evidence type="ECO:0000256" key="6">
    <source>
        <dbReference type="ARBA" id="ARBA00023125"/>
    </source>
</evidence>
<keyword evidence="6 9" id="KW-0238">DNA-binding</keyword>
<evidence type="ECO:0000256" key="4">
    <source>
        <dbReference type="ARBA" id="ARBA00022829"/>
    </source>
</evidence>
<evidence type="ECO:0000313" key="12">
    <source>
        <dbReference type="EMBL" id="AXA35580.1"/>
    </source>
</evidence>
<keyword evidence="8" id="KW-0131">Cell cycle</keyword>
<gene>
    <name evidence="12" type="ORF">BRCON_0803</name>
</gene>
<keyword evidence="7" id="KW-0233">DNA recombination</keyword>
<evidence type="ECO:0000256" key="1">
    <source>
        <dbReference type="ARBA" id="ARBA00004496"/>
    </source>
</evidence>
<dbReference type="PANTHER" id="PTHR30349:SF77">
    <property type="entry name" value="TYROSINE RECOMBINASE XERC"/>
    <property type="match status" value="1"/>
</dbReference>
<keyword evidence="4" id="KW-0159">Chromosome partition</keyword>
<dbReference type="EMBL" id="CP030759">
    <property type="protein sequence ID" value="AXA35580.1"/>
    <property type="molecule type" value="Genomic_DNA"/>
</dbReference>
<dbReference type="Proteomes" id="UP000262583">
    <property type="component" value="Chromosome"/>
</dbReference>
<dbReference type="GO" id="GO:0051301">
    <property type="term" value="P:cell division"/>
    <property type="evidence" value="ECO:0007669"/>
    <property type="project" value="UniProtKB-KW"/>
</dbReference>
<dbReference type="Pfam" id="PF00589">
    <property type="entry name" value="Phage_integrase"/>
    <property type="match status" value="1"/>
</dbReference>
<dbReference type="KEGG" id="schv:BRCON_0803"/>
<dbReference type="PROSITE" id="PS51898">
    <property type="entry name" value="TYR_RECOMBINASE"/>
    <property type="match status" value="1"/>
</dbReference>
<evidence type="ECO:0000313" key="13">
    <source>
        <dbReference type="Proteomes" id="UP000262583"/>
    </source>
</evidence>
<accession>A0A2Z4Y385</accession>
<organism evidence="12 13">
    <name type="scientific">Sumerlaea chitinivorans</name>
    <dbReference type="NCBI Taxonomy" id="2250252"/>
    <lineage>
        <taxon>Bacteria</taxon>
        <taxon>Candidatus Sumerlaeota</taxon>
        <taxon>Candidatus Sumerlaeia</taxon>
        <taxon>Candidatus Sumerlaeales</taxon>
        <taxon>Candidatus Sumerlaeaceae</taxon>
        <taxon>Candidatus Sumerlaea</taxon>
    </lineage>
</organism>
<dbReference type="AlphaFoldDB" id="A0A2Z4Y385"/>
<dbReference type="InterPro" id="IPR011010">
    <property type="entry name" value="DNA_brk_join_enz"/>
</dbReference>
<evidence type="ECO:0000256" key="8">
    <source>
        <dbReference type="ARBA" id="ARBA00023306"/>
    </source>
</evidence>
<evidence type="ECO:0000256" key="2">
    <source>
        <dbReference type="ARBA" id="ARBA00022490"/>
    </source>
</evidence>
<evidence type="ECO:0000256" key="5">
    <source>
        <dbReference type="ARBA" id="ARBA00022908"/>
    </source>
</evidence>
<dbReference type="GO" id="GO:0006310">
    <property type="term" value="P:DNA recombination"/>
    <property type="evidence" value="ECO:0007669"/>
    <property type="project" value="UniProtKB-KW"/>
</dbReference>
<dbReference type="InterPro" id="IPR044068">
    <property type="entry name" value="CB"/>
</dbReference>
<evidence type="ECO:0000256" key="7">
    <source>
        <dbReference type="ARBA" id="ARBA00023172"/>
    </source>
</evidence>
<keyword evidence="3" id="KW-0132">Cell division</keyword>
<proteinExistence type="predicted"/>
<keyword evidence="2" id="KW-0963">Cytoplasm</keyword>
<dbReference type="PANTHER" id="PTHR30349">
    <property type="entry name" value="PHAGE INTEGRASE-RELATED"/>
    <property type="match status" value="1"/>
</dbReference>
<name>A0A2Z4Y385_SUMC1</name>
<dbReference type="Pfam" id="PF02899">
    <property type="entry name" value="Phage_int_SAM_1"/>
    <property type="match status" value="1"/>
</dbReference>
<comment type="subcellular location">
    <subcellularLocation>
        <location evidence="1">Cytoplasm</location>
    </subcellularLocation>
</comment>
<feature type="domain" description="Tyr recombinase" evidence="10">
    <location>
        <begin position="115"/>
        <end position="295"/>
    </location>
</feature>
<protein>
    <submittedName>
        <fullName evidence="12">Site-specific recombinase, phage integrase family</fullName>
    </submittedName>
</protein>
<sequence length="308" mass="34696">MTSSHLFSQVMLEFDRFLEVERNLSPNTRKAYQYDLQKFKEYLIRILGAEPSVKKVTAAQIKEYLAHLQQKKGYKSTTLGRTISSLRVFFEYCVQAQHIEVSPAAYIHNPKLPKKLPIYLIESELQRLLAAPDPSDVWGIRDYAILVTLGFTGMRRQELVGLNLSSIDLERCTAKVFGKGAKERLIPLNAIVMNALNAWLEVRPATGDPNALFVNRKGGRLTGRSVFDIVRKYVRKAGLGKSKISPHKLRHTFATLLHLNEVDILEIQKLLGHASITSTQIYTHTNTQKLRSAVDRLVDIGGLGGNQS</sequence>
<dbReference type="GO" id="GO:0003677">
    <property type="term" value="F:DNA binding"/>
    <property type="evidence" value="ECO:0007669"/>
    <property type="project" value="UniProtKB-UniRule"/>
</dbReference>
<dbReference type="PROSITE" id="PS51900">
    <property type="entry name" value="CB"/>
    <property type="match status" value="1"/>
</dbReference>
<dbReference type="GO" id="GO:0015074">
    <property type="term" value="P:DNA integration"/>
    <property type="evidence" value="ECO:0007669"/>
    <property type="project" value="UniProtKB-KW"/>
</dbReference>
<feature type="domain" description="Core-binding (CB)" evidence="11">
    <location>
        <begin position="5"/>
        <end position="94"/>
    </location>
</feature>
<dbReference type="InterPro" id="IPR050090">
    <property type="entry name" value="Tyrosine_recombinase_XerCD"/>
</dbReference>
<dbReference type="Gene3D" id="1.10.150.130">
    <property type="match status" value="1"/>
</dbReference>
<dbReference type="GO" id="GO:0005737">
    <property type="term" value="C:cytoplasm"/>
    <property type="evidence" value="ECO:0007669"/>
    <property type="project" value="UniProtKB-SubCell"/>
</dbReference>
<dbReference type="InterPro" id="IPR004107">
    <property type="entry name" value="Integrase_SAM-like_N"/>
</dbReference>
<evidence type="ECO:0000259" key="10">
    <source>
        <dbReference type="PROSITE" id="PS51898"/>
    </source>
</evidence>
<evidence type="ECO:0000259" key="11">
    <source>
        <dbReference type="PROSITE" id="PS51900"/>
    </source>
</evidence>
<dbReference type="GO" id="GO:0007059">
    <property type="term" value="P:chromosome segregation"/>
    <property type="evidence" value="ECO:0007669"/>
    <property type="project" value="UniProtKB-KW"/>
</dbReference>